<keyword evidence="3" id="KW-1185">Reference proteome</keyword>
<protein>
    <submittedName>
        <fullName evidence="2">Uncharacterized protein</fullName>
    </submittedName>
</protein>
<feature type="region of interest" description="Disordered" evidence="1">
    <location>
        <begin position="1"/>
        <end position="107"/>
    </location>
</feature>
<dbReference type="AlphaFoldDB" id="A0AAV6USK7"/>
<gene>
    <name evidence="2" type="ORF">JTE90_009539</name>
</gene>
<accession>A0AAV6USK7</accession>
<name>A0AAV6USK7_9ARAC</name>
<feature type="compositionally biased region" description="Basic and acidic residues" evidence="1">
    <location>
        <begin position="48"/>
        <end position="59"/>
    </location>
</feature>
<sequence>MQNEEDSPLHLKDDQSIRSEDQGSASEISIGVRTNSGFSDLDILPTKDYPERSMFDNRESISSCSHYNDSKISSQSLSPIHNPRTFHSDSEATPKKFSMPLSSTNDRHDWSSLDVEDLPLKLQRCVESAFAEMDKARESETVVMSPSHRRIVAEASVLSHDPGC</sequence>
<feature type="compositionally biased region" description="Basic and acidic residues" evidence="1">
    <location>
        <begin position="7"/>
        <end position="21"/>
    </location>
</feature>
<feature type="compositionally biased region" description="Polar residues" evidence="1">
    <location>
        <begin position="60"/>
        <end position="79"/>
    </location>
</feature>
<evidence type="ECO:0000256" key="1">
    <source>
        <dbReference type="SAM" id="MobiDB-lite"/>
    </source>
</evidence>
<evidence type="ECO:0000313" key="3">
    <source>
        <dbReference type="Proteomes" id="UP000827092"/>
    </source>
</evidence>
<dbReference type="Proteomes" id="UP000827092">
    <property type="component" value="Unassembled WGS sequence"/>
</dbReference>
<feature type="compositionally biased region" description="Polar residues" evidence="1">
    <location>
        <begin position="22"/>
        <end position="38"/>
    </location>
</feature>
<organism evidence="2 3">
    <name type="scientific">Oedothorax gibbosus</name>
    <dbReference type="NCBI Taxonomy" id="931172"/>
    <lineage>
        <taxon>Eukaryota</taxon>
        <taxon>Metazoa</taxon>
        <taxon>Ecdysozoa</taxon>
        <taxon>Arthropoda</taxon>
        <taxon>Chelicerata</taxon>
        <taxon>Arachnida</taxon>
        <taxon>Araneae</taxon>
        <taxon>Araneomorphae</taxon>
        <taxon>Entelegynae</taxon>
        <taxon>Araneoidea</taxon>
        <taxon>Linyphiidae</taxon>
        <taxon>Erigoninae</taxon>
        <taxon>Oedothorax</taxon>
    </lineage>
</organism>
<proteinExistence type="predicted"/>
<evidence type="ECO:0000313" key="2">
    <source>
        <dbReference type="EMBL" id="KAG8187470.1"/>
    </source>
</evidence>
<comment type="caution">
    <text evidence="2">The sequence shown here is derived from an EMBL/GenBank/DDBJ whole genome shotgun (WGS) entry which is preliminary data.</text>
</comment>
<dbReference type="EMBL" id="JAFNEN010000272">
    <property type="protein sequence ID" value="KAG8187470.1"/>
    <property type="molecule type" value="Genomic_DNA"/>
</dbReference>
<reference evidence="2 3" key="1">
    <citation type="journal article" date="2022" name="Nat. Ecol. Evol.">
        <title>A masculinizing supergene underlies an exaggerated male reproductive morph in a spider.</title>
        <authorList>
            <person name="Hendrickx F."/>
            <person name="De Corte Z."/>
            <person name="Sonet G."/>
            <person name="Van Belleghem S.M."/>
            <person name="Kostlbacher S."/>
            <person name="Vangestel C."/>
        </authorList>
    </citation>
    <scope>NUCLEOTIDE SEQUENCE [LARGE SCALE GENOMIC DNA]</scope>
    <source>
        <strain evidence="2">W744_W776</strain>
    </source>
</reference>